<keyword evidence="3 6" id="KW-0934">Plastid</keyword>
<dbReference type="EMBL" id="KY709207">
    <property type="protein sequence ID" value="ARO90432.1"/>
    <property type="molecule type" value="Genomic_DNA"/>
</dbReference>
<keyword evidence="2" id="KW-0602">Photosynthesis</keyword>
<protein>
    <submittedName>
        <fullName evidence="7">Conserved hypothetical plastid protein</fullName>
    </submittedName>
</protein>
<dbReference type="GO" id="GO:0009536">
    <property type="term" value="C:plastid"/>
    <property type="evidence" value="ECO:0007669"/>
    <property type="project" value="UniProtKB-SubCell"/>
</dbReference>
<dbReference type="InterPro" id="IPR008030">
    <property type="entry name" value="NmrA-like"/>
</dbReference>
<organism evidence="6">
    <name type="scientific">Bangiopsis subsimplex</name>
    <dbReference type="NCBI Taxonomy" id="139980"/>
    <lineage>
        <taxon>Eukaryota</taxon>
        <taxon>Rhodophyta</taxon>
        <taxon>Stylonematophyceae</taxon>
        <taxon>Stylonematales</taxon>
        <taxon>Stylonemataceae</taxon>
        <taxon>Bangiopsis</taxon>
    </lineage>
</organism>
<evidence type="ECO:0000259" key="5">
    <source>
        <dbReference type="Pfam" id="PF05368"/>
    </source>
</evidence>
<dbReference type="GO" id="GO:0009523">
    <property type="term" value="C:photosystem II"/>
    <property type="evidence" value="ECO:0007669"/>
    <property type="project" value="UniProtKB-KW"/>
</dbReference>
<dbReference type="CDD" id="cd05243">
    <property type="entry name" value="SDR_a5"/>
    <property type="match status" value="1"/>
</dbReference>
<keyword evidence="4" id="KW-0604">Photosystem II</keyword>
<evidence type="ECO:0000256" key="3">
    <source>
        <dbReference type="ARBA" id="ARBA00022640"/>
    </source>
</evidence>
<dbReference type="EMBL" id="KX284718">
    <property type="protein sequence ID" value="AOM66207.1"/>
    <property type="molecule type" value="Genomic_DNA"/>
</dbReference>
<reference evidence="6" key="1">
    <citation type="journal article" date="2016" name="BMC Biol.">
        <title>Parallel evolution of highly conserved plastid genome architecture in red seaweeds and seed plants.</title>
        <authorList>
            <person name="Lee J."/>
            <person name="Cho C.H."/>
            <person name="Park S.I."/>
            <person name="Choi J.W."/>
            <person name="Song H.S."/>
            <person name="West J.A."/>
            <person name="Bhattacharya D."/>
            <person name="Yoon H.S."/>
        </authorList>
    </citation>
    <scope>NUCLEOTIDE SEQUENCE</scope>
</reference>
<dbReference type="PANTHER" id="PTHR47128:SF2">
    <property type="entry name" value="PROTEIN HIGH CHLOROPHYLL FLUORESCENCE PHENOTYPE 244, CHLOROPLASTIC"/>
    <property type="match status" value="1"/>
</dbReference>
<evidence type="ECO:0000256" key="1">
    <source>
        <dbReference type="ARBA" id="ARBA00004474"/>
    </source>
</evidence>
<dbReference type="Pfam" id="PF05368">
    <property type="entry name" value="NmrA"/>
    <property type="match status" value="1"/>
</dbReference>
<gene>
    <name evidence="6" type="primary">ycf39</name>
    <name evidence="6" type="ORF">Bangp_125</name>
</gene>
<geneLocation type="plastid" evidence="6"/>
<comment type="subcellular location">
    <subcellularLocation>
        <location evidence="1">Plastid</location>
    </subcellularLocation>
</comment>
<evidence type="ECO:0000313" key="7">
    <source>
        <dbReference type="EMBL" id="ARO90432.1"/>
    </source>
</evidence>
<name>A0A1C9CCX3_9RHOD</name>
<sequence length="319" mass="36120">MSLLIIGATGTLGRQIVRKALDEGYPVKCMVRNLRKASFLKEWGAELIYGDLTIPETVPFAFQGVTAVIDASTSRAIDTVSANQIDLYGKKTLIDAAKIANVERFVFFSILNSHLYKNVHFMKLKSQVEEYLEESQVCYTIFYMAGFFQGLINQYAVPILDNKVVWITGEATPVAYINTQDAAKIIIKSLTLPCTENTKIPLLGNTSWTSKEIVTICERLSGQKSKVTKVPIILLKVLQKSLNFFLWGNNIADRLAFIEVLTSGKTFTEPMKAVFDIFRIEQTEFLSLEKYLQEYFSKILKKIKELNTIQNDKFTDISF</sequence>
<dbReference type="GO" id="GO:0015979">
    <property type="term" value="P:photosynthesis"/>
    <property type="evidence" value="ECO:0007669"/>
    <property type="project" value="UniProtKB-KW"/>
</dbReference>
<evidence type="ECO:0000256" key="2">
    <source>
        <dbReference type="ARBA" id="ARBA00022531"/>
    </source>
</evidence>
<dbReference type="InterPro" id="IPR044256">
    <property type="entry name" value="HCF244-like"/>
</dbReference>
<evidence type="ECO:0000313" key="6">
    <source>
        <dbReference type="EMBL" id="AOM66207.1"/>
    </source>
</evidence>
<keyword evidence="7" id="KW-0150">Chloroplast</keyword>
<dbReference type="PANTHER" id="PTHR47128">
    <property type="match status" value="1"/>
</dbReference>
<dbReference type="InterPro" id="IPR036291">
    <property type="entry name" value="NAD(P)-bd_dom_sf"/>
</dbReference>
<dbReference type="Gene3D" id="3.40.50.720">
    <property type="entry name" value="NAD(P)-binding Rossmann-like Domain"/>
    <property type="match status" value="1"/>
</dbReference>
<dbReference type="RefSeq" id="YP_009296864.1">
    <property type="nucleotide sequence ID" value="NC_031173.1"/>
</dbReference>
<reference evidence="7" key="2">
    <citation type="submission" date="2017-03" db="EMBL/GenBank/DDBJ databases">
        <title>The new red algal subphylum Proteorhodophytina comprises the largest and most divergent plastid genomes known.</title>
        <authorList>
            <person name="Munoz-Gomez S.A."/>
            <person name="Mejia-Franco F.G."/>
            <person name="Durnin K."/>
            <person name="Morgan C."/>
            <person name="Grisdale C.J."/>
            <person name="Archibald J.M."/>
            <person name="Slamovits C.H."/>
        </authorList>
    </citation>
    <scope>NUCLEOTIDE SEQUENCE</scope>
    <source>
        <strain evidence="7">UTEX LB2854</strain>
    </source>
</reference>
<dbReference type="GeneID" id="29073369"/>
<accession>A0A1C9CCX3</accession>
<proteinExistence type="predicted"/>
<evidence type="ECO:0000256" key="4">
    <source>
        <dbReference type="ARBA" id="ARBA00023276"/>
    </source>
</evidence>
<feature type="domain" description="NmrA-like" evidence="5">
    <location>
        <begin position="3"/>
        <end position="270"/>
    </location>
</feature>
<dbReference type="AlphaFoldDB" id="A0A1C9CCX3"/>
<dbReference type="SUPFAM" id="SSF51735">
    <property type="entry name" value="NAD(P)-binding Rossmann-fold domains"/>
    <property type="match status" value="1"/>
</dbReference>